<organism evidence="2 3">
    <name type="scientific">Sphaerisporangium album</name>
    <dbReference type="NCBI Taxonomy" id="509200"/>
    <lineage>
        <taxon>Bacteria</taxon>
        <taxon>Bacillati</taxon>
        <taxon>Actinomycetota</taxon>
        <taxon>Actinomycetes</taxon>
        <taxon>Streptosporangiales</taxon>
        <taxon>Streptosporangiaceae</taxon>
        <taxon>Sphaerisporangium</taxon>
    </lineage>
</organism>
<sequence>MASDSKLEVVRGNPSPEELAALIVALVVRAGQEVPADPPPATSEWTERTRTGRPGQEAGGSAWRLSGWAR</sequence>
<evidence type="ECO:0000313" key="3">
    <source>
        <dbReference type="Proteomes" id="UP000253094"/>
    </source>
</evidence>
<protein>
    <submittedName>
        <fullName evidence="2">Acyl-CoA carboxylase subunit epsilon</fullName>
    </submittedName>
</protein>
<evidence type="ECO:0000313" key="2">
    <source>
        <dbReference type="EMBL" id="RCG25375.1"/>
    </source>
</evidence>
<dbReference type="GO" id="GO:0004658">
    <property type="term" value="F:propionyl-CoA carboxylase activity"/>
    <property type="evidence" value="ECO:0007669"/>
    <property type="project" value="InterPro"/>
</dbReference>
<dbReference type="Proteomes" id="UP000253094">
    <property type="component" value="Unassembled WGS sequence"/>
</dbReference>
<reference evidence="2 3" key="1">
    <citation type="submission" date="2018-06" db="EMBL/GenBank/DDBJ databases">
        <title>Sphaerisporangium craniellae sp. nov., isolated from a marine sponge in the South China Sea.</title>
        <authorList>
            <person name="Li L."/>
        </authorList>
    </citation>
    <scope>NUCLEOTIDE SEQUENCE [LARGE SCALE GENOMIC DNA]</scope>
    <source>
        <strain evidence="2 3">CCTCC AA 208026</strain>
    </source>
</reference>
<dbReference type="RefSeq" id="WP_114032502.1">
    <property type="nucleotide sequence ID" value="NZ_QOIL01000022.1"/>
</dbReference>
<dbReference type="AlphaFoldDB" id="A0A367F6J9"/>
<dbReference type="GO" id="GO:0003989">
    <property type="term" value="F:acetyl-CoA carboxylase activity"/>
    <property type="evidence" value="ECO:0007669"/>
    <property type="project" value="InterPro"/>
</dbReference>
<keyword evidence="3" id="KW-1185">Reference proteome</keyword>
<proteinExistence type="predicted"/>
<gene>
    <name evidence="2" type="ORF">DQ384_31400</name>
</gene>
<dbReference type="InterPro" id="IPR032716">
    <property type="entry name" value="ACC_epsilon"/>
</dbReference>
<accession>A0A367F6J9</accession>
<dbReference type="Pfam" id="PF13822">
    <property type="entry name" value="ACC_epsilon"/>
    <property type="match status" value="1"/>
</dbReference>
<name>A0A367F6J9_9ACTN</name>
<evidence type="ECO:0000256" key="1">
    <source>
        <dbReference type="SAM" id="MobiDB-lite"/>
    </source>
</evidence>
<comment type="caution">
    <text evidence="2">The sequence shown here is derived from an EMBL/GenBank/DDBJ whole genome shotgun (WGS) entry which is preliminary data.</text>
</comment>
<dbReference type="EMBL" id="QOIL01000022">
    <property type="protein sequence ID" value="RCG25375.1"/>
    <property type="molecule type" value="Genomic_DNA"/>
</dbReference>
<feature type="region of interest" description="Disordered" evidence="1">
    <location>
        <begin position="33"/>
        <end position="70"/>
    </location>
</feature>